<dbReference type="KEGG" id="cel:CELE_C25F9.2"/>
<dbReference type="GO" id="GO:0042575">
    <property type="term" value="C:DNA polymerase complex"/>
    <property type="evidence" value="ECO:0007669"/>
    <property type="project" value="UniProtKB-ARBA"/>
</dbReference>
<dbReference type="GO" id="GO:0003677">
    <property type="term" value="F:DNA binding"/>
    <property type="evidence" value="ECO:0007669"/>
    <property type="project" value="UniProtKB-KW"/>
</dbReference>
<evidence type="ECO:0000256" key="3">
    <source>
        <dbReference type="ARBA" id="ARBA00022679"/>
    </source>
</evidence>
<sequence length="1523" mass="175110">MESLNLAYQEQDEQHTITNYAVGGVCYRVDGPGVANSIGDTFINVVINRKQNLTESNILRRRGIKRPREGRMMDGVEVVAKKRKLSPPEDGEYYSKCEEKLWHRRILPARFIAGQRRQYGGGKGRRQKKLSREDDDTNSDSENNYKPIMEFPNDEDMKFFKDNVLLSSEDPKLKRENSALLKLQDTRTKFTGLDKIKDEAIHQHLSRLIDIFIRSMIQKANGSLKETQYWLTLNHPGCINNEAFHVIHKTYADVQGSTVMNALAKLMQSNKDVQMDESFSVTMYIFKEKKHSLRGKGILPRRGVRNRENIRNVLMEKMFGPKQNRVIGDSHCLPKALALGKMESDMKALPKGAEKEELSLRLYNLTRNQVSLSTRAQNQLIEAKKLLLDANLDPDVKEHDRLDLAALASYLSDYQIKVWTIDGLYLVPIEVERFNPEGRKFIGLFYYKNHFEYVNHTKGPDPCRFCYKCATFANDNHYLYCKAKCMNCGTNTCEPGNDKIVCGECNVYFKSQDCYEKHLKPVSGKAKPHCQKYSKYTKCGAIDRRASNGQLKHVCGGSYCKICKEKLEKNHVCEHPLPTEKDKKKKREKQKTYKVIVYDMECIVANSGEYTEHVERGPKHKPNLICTQMFCNECMGGGQCETCQEASCYSYKDVPEDELLDDSDDEYDEETEHEDDDIDMEHLFTVQKRNTPLARFAKFLLEDPRANNAYIVAHNGGSYDHVMLLAELDRQAGINSQDPKMLVNGMKIISADFKCGKRKLYFRDSLQYLQMGLAKMPGAFGLTGEAKGFFPHLYNHPQNYDKILPTLPPREYYAPKFMNSDTVLEFEKWYTENYNNGFKLHDELLKYCRSDVRILVLTLVRFIKMCQNTFNDWNPLVNSRTLASYVMFVLKNEYMKPGDVGFIPENGYGTGSNSRIGLKYLQWIEKKNPSLHLKYQLRGGEHKIEANGRTYFADGFNEKTNEVFEVYGCFHHGCPRCFPESDQKHPLRKDVTFLDLYEDTLRREHDLKNAGYKVRSKWVCEIDDEMTRDPEMKKFIDLNQHDKGIHPRDGLFGGRTQVFRSLVTATQMFSLQYYDFVSMYPYLNAGGTPYPTGNPTIITDNLPHAGEELRYRGLVKCDVLPPKSARIGILPQRIHKKLMFPVCRSCAVNQNIKGACTHRKISERYISGTWTTDEVKKAVSKGYRVLKYHAIMHWDDDKWVKGGFLADYIKPLLAIKHQSSGWPKDDMTQDEKQEHIDNIFKKDGVKLDINMVKPNKALRSLAKIFLNSAWGKFAQNPMKTETRLIYKKDGLAFTKFFNDVKYEPTAIIPFGSNKYFISRKPRRDFLGGVPFTNLAIAAITTSAGRLLLLEAMEKVGIENLIYCDTDSLIFKQIQGMDPLGDMKGTQLGALTNEIPEGKKLVEVVCMTPKVYSLKMEDVNGELDYTVKAKGMTLNYGNAQIINHTSMAERMHDFNTKGTSEPLQGEMFTFKRGDNMLDGLYTYTTKKNLNPRMDKGHYNTEGVVTPFGWQPEDSDELEDDYPFY</sequence>
<dbReference type="GeneID" id="182904"/>
<dbReference type="EC" id="2.7.7.7" evidence="2"/>
<dbReference type="CTD" id="182904"/>
<dbReference type="InterPro" id="IPR006172">
    <property type="entry name" value="DNA-dir_DNA_pol_B"/>
</dbReference>
<dbReference type="PANTHER" id="PTHR33568:SF3">
    <property type="entry name" value="DNA-DIRECTED DNA POLYMERASE"/>
    <property type="match status" value="1"/>
</dbReference>
<dbReference type="OrthoDB" id="5876545at2759"/>
<comment type="catalytic activity">
    <reaction evidence="8">
        <text>DNA(n) + a 2'-deoxyribonucleoside 5'-triphosphate = DNA(n+1) + diphosphate</text>
        <dbReference type="Rhea" id="RHEA:22508"/>
        <dbReference type="Rhea" id="RHEA-COMP:17339"/>
        <dbReference type="Rhea" id="RHEA-COMP:17340"/>
        <dbReference type="ChEBI" id="CHEBI:33019"/>
        <dbReference type="ChEBI" id="CHEBI:61560"/>
        <dbReference type="ChEBI" id="CHEBI:173112"/>
        <dbReference type="EC" id="2.7.7.7"/>
    </reaction>
</comment>
<evidence type="ECO:0000256" key="4">
    <source>
        <dbReference type="ARBA" id="ARBA00022695"/>
    </source>
</evidence>
<evidence type="ECO:0000256" key="7">
    <source>
        <dbReference type="ARBA" id="ARBA00023125"/>
    </source>
</evidence>
<keyword evidence="3" id="KW-0808">Transferase</keyword>
<evidence type="ECO:0000256" key="8">
    <source>
        <dbReference type="ARBA" id="ARBA00049244"/>
    </source>
</evidence>
<protein>
    <recommendedName>
        <fullName evidence="2">DNA-directed DNA polymerase</fullName>
        <ecNumber evidence="2">2.7.7.7</ecNumber>
    </recommendedName>
</protein>
<dbReference type="InterPro" id="IPR012337">
    <property type="entry name" value="RNaseH-like_sf"/>
</dbReference>
<keyword evidence="12" id="KW-1185">Reference proteome</keyword>
<feature type="region of interest" description="Disordered" evidence="9">
    <location>
        <begin position="117"/>
        <end position="148"/>
    </location>
</feature>
<dbReference type="InParanoid" id="O62074"/>
<dbReference type="Proteomes" id="UP000001940">
    <property type="component" value="Chromosome V"/>
</dbReference>
<evidence type="ECO:0000256" key="2">
    <source>
        <dbReference type="ARBA" id="ARBA00012417"/>
    </source>
</evidence>
<dbReference type="Gene3D" id="3.30.420.10">
    <property type="entry name" value="Ribonuclease H-like superfamily/Ribonuclease H"/>
    <property type="match status" value="1"/>
</dbReference>
<dbReference type="InterPro" id="IPR023211">
    <property type="entry name" value="DNA_pol_palm_dom_sf"/>
</dbReference>
<dbReference type="PaxDb" id="6239-C25F9.2"/>
<dbReference type="PhylomeDB" id="O62074"/>
<keyword evidence="5" id="KW-0235">DNA replication</keyword>
<keyword evidence="4" id="KW-0548">Nucleotidyltransferase</keyword>
<evidence type="ECO:0000313" key="11">
    <source>
        <dbReference type="EMBL" id="CAB03918.2"/>
    </source>
</evidence>
<dbReference type="Pfam" id="PF03175">
    <property type="entry name" value="DNA_pol_B_2"/>
    <property type="match status" value="2"/>
</dbReference>
<evidence type="ECO:0000313" key="12">
    <source>
        <dbReference type="Proteomes" id="UP000001940"/>
    </source>
</evidence>
<proteinExistence type="inferred from homology"/>
<dbReference type="STRING" id="6239.C25F9.2.1"/>
<feature type="compositionally biased region" description="Acidic residues" evidence="9">
    <location>
        <begin position="1511"/>
        <end position="1523"/>
    </location>
</feature>
<dbReference type="eggNOG" id="ENOG502QQ9V">
    <property type="taxonomic scope" value="Eukaryota"/>
</dbReference>
<dbReference type="Bgee" id="WBGene00007723">
    <property type="expression patterns" value="Expressed in multicellular organism and 1 other cell type or tissue"/>
</dbReference>
<dbReference type="RefSeq" id="NP_507780.2">
    <property type="nucleotide sequence ID" value="NM_075379.4"/>
</dbReference>
<evidence type="ECO:0000256" key="6">
    <source>
        <dbReference type="ARBA" id="ARBA00022932"/>
    </source>
</evidence>
<evidence type="ECO:0000256" key="5">
    <source>
        <dbReference type="ARBA" id="ARBA00022705"/>
    </source>
</evidence>
<evidence type="ECO:0000256" key="1">
    <source>
        <dbReference type="ARBA" id="ARBA00005755"/>
    </source>
</evidence>
<gene>
    <name evidence="11 13" type="ORF">C25F9.2</name>
    <name evidence="11" type="ORF">CELE_C25F9.2</name>
</gene>
<dbReference type="SUPFAM" id="SSF53098">
    <property type="entry name" value="Ribonuclease H-like"/>
    <property type="match status" value="1"/>
</dbReference>
<dbReference type="InterPro" id="IPR036397">
    <property type="entry name" value="RNaseH_sf"/>
</dbReference>
<dbReference type="PANTHER" id="PTHR33568">
    <property type="entry name" value="DNA POLYMERASE"/>
    <property type="match status" value="1"/>
</dbReference>
<dbReference type="Gene3D" id="3.40.960.10">
    <property type="entry name" value="VSR Endonuclease"/>
    <property type="match status" value="1"/>
</dbReference>
<keyword evidence="7" id="KW-0238">DNA-binding</keyword>
<evidence type="ECO:0000259" key="10">
    <source>
        <dbReference type="Pfam" id="PF03175"/>
    </source>
</evidence>
<dbReference type="AGR" id="WB:WBGene00007723"/>
<reference evidence="11 12" key="1">
    <citation type="journal article" date="1998" name="Science">
        <title>Genome sequence of the nematode C. elegans: a platform for investigating biology.</title>
        <authorList>
            <consortium name="The C. elegans sequencing consortium"/>
            <person name="Sulson J.E."/>
            <person name="Waterston R."/>
        </authorList>
    </citation>
    <scope>NUCLEOTIDE SEQUENCE [LARGE SCALE GENOMIC DNA]</scope>
    <source>
        <strain evidence="11 12">Bristol N2</strain>
    </source>
</reference>
<feature type="domain" description="DNA-directed DNA polymerase family B mitochondria/virus" evidence="10">
    <location>
        <begin position="1254"/>
        <end position="1290"/>
    </location>
</feature>
<name>O62074_CAEEL</name>
<dbReference type="GO" id="GO:0000166">
    <property type="term" value="F:nucleotide binding"/>
    <property type="evidence" value="ECO:0007669"/>
    <property type="project" value="InterPro"/>
</dbReference>
<dbReference type="InterPro" id="IPR043502">
    <property type="entry name" value="DNA/RNA_pol_sf"/>
</dbReference>
<dbReference type="UCSC" id="C25F9.2">
    <property type="organism name" value="c. elegans"/>
</dbReference>
<evidence type="ECO:0000256" key="9">
    <source>
        <dbReference type="SAM" id="MobiDB-lite"/>
    </source>
</evidence>
<accession>O62074</accession>
<evidence type="ECO:0000313" key="13">
    <source>
        <dbReference type="WormBase" id="C25F9.2"/>
    </source>
</evidence>
<dbReference type="InterPro" id="IPR004868">
    <property type="entry name" value="DNA-dir_DNA_pol_B_mt/vir"/>
</dbReference>
<comment type="similarity">
    <text evidence="1">Belongs to the DNA polymerase type-B family.</text>
</comment>
<dbReference type="SMART" id="SM00486">
    <property type="entry name" value="POLBc"/>
    <property type="match status" value="1"/>
</dbReference>
<dbReference type="AlphaFoldDB" id="O62074"/>
<dbReference type="SUPFAM" id="SSF56672">
    <property type="entry name" value="DNA/RNA polymerases"/>
    <property type="match status" value="1"/>
</dbReference>
<dbReference type="HOGENOM" id="CLU_001474_0_0_1"/>
<keyword evidence="6 11" id="KW-0239">DNA-directed DNA polymerase</keyword>
<organism evidence="11 12">
    <name type="scientific">Caenorhabditis elegans</name>
    <dbReference type="NCBI Taxonomy" id="6239"/>
    <lineage>
        <taxon>Eukaryota</taxon>
        <taxon>Metazoa</taxon>
        <taxon>Ecdysozoa</taxon>
        <taxon>Nematoda</taxon>
        <taxon>Chromadorea</taxon>
        <taxon>Rhabditida</taxon>
        <taxon>Rhabditina</taxon>
        <taxon>Rhabditomorpha</taxon>
        <taxon>Rhabditoidea</taxon>
        <taxon>Rhabditidae</taxon>
        <taxon>Peloderinae</taxon>
        <taxon>Caenorhabditis</taxon>
    </lineage>
</organism>
<dbReference type="GO" id="GO:0006260">
    <property type="term" value="P:DNA replication"/>
    <property type="evidence" value="ECO:0007669"/>
    <property type="project" value="UniProtKB-KW"/>
</dbReference>
<dbReference type="GO" id="GO:0003887">
    <property type="term" value="F:DNA-directed DNA polymerase activity"/>
    <property type="evidence" value="ECO:0007669"/>
    <property type="project" value="UniProtKB-KW"/>
</dbReference>
<feature type="domain" description="DNA-directed DNA polymerase family B mitochondria/virus" evidence="10">
    <location>
        <begin position="707"/>
        <end position="1220"/>
    </location>
</feature>
<dbReference type="Gene3D" id="3.90.1600.10">
    <property type="entry name" value="Palm domain of DNA polymerase"/>
    <property type="match status" value="1"/>
</dbReference>
<feature type="region of interest" description="Disordered" evidence="9">
    <location>
        <begin position="1503"/>
        <end position="1523"/>
    </location>
</feature>
<dbReference type="WormBase" id="C25F9.2">
    <property type="protein sequence ID" value="CE47159"/>
    <property type="gene ID" value="WBGene00007723"/>
</dbReference>
<dbReference type="OMA" id="HAEADEN"/>
<dbReference type="EMBL" id="BX284605">
    <property type="protein sequence ID" value="CAB03918.2"/>
    <property type="molecule type" value="Genomic_DNA"/>
</dbReference>